<keyword evidence="2" id="KW-0949">S-adenosyl-L-methionine</keyword>
<dbReference type="VEuPathDB" id="FungiDB:LELG_00751"/>
<dbReference type="InParanoid" id="A5DTR5"/>
<keyword evidence="5" id="KW-0812">Transmembrane</keyword>
<dbReference type="PANTHER" id="PTHR14614">
    <property type="entry name" value="HEPATOCELLULAR CARCINOMA-ASSOCIATED ANTIGEN"/>
    <property type="match status" value="1"/>
</dbReference>
<dbReference type="GO" id="GO:0008757">
    <property type="term" value="F:S-adenosylmethionine-dependent methyltransferase activity"/>
    <property type="evidence" value="ECO:0007669"/>
    <property type="project" value="UniProtKB-ARBA"/>
</dbReference>
<dbReference type="GeneID" id="5235158"/>
<sequence>MHSSYTSYTFYNSSLISIPFLIQYQYSFLHFFFQGPCLMTTFFAYWGIQYLAMNRISPLNLEKLTQENLDEYIFTLYSENAPQSRLGYVNKNADLVTITLPESHIDLHIQQSISQLSSTKETTSTTGFVCWSSSVQFSDWILSGNSSSPIKLSKSDTVLELGSGVGGICAATLSGKVGHYIATDQKHVLKLLSSNLANNLDGFESSTMNSDLPTTLKKSSHINATANTETNKHEIRNKTKRNNKYKNNRIDIVEFDWEDLELGLDRLGHTNHDEINIIIACDTIYNEYLITPFINAIKVLLTQEHTIALITVQLRDAITMETFVTRLVNDTSLVISVFKRHLLSKDLKNGFEVYHITRRIE</sequence>
<dbReference type="OMA" id="ACDTIYN"/>
<dbReference type="GO" id="GO:0032991">
    <property type="term" value="C:protein-containing complex"/>
    <property type="evidence" value="ECO:0007669"/>
    <property type="project" value="TreeGrafter"/>
</dbReference>
<keyword evidence="1" id="KW-0808">Transferase</keyword>
<dbReference type="HOGENOM" id="CLU_051532_0_1_1"/>
<protein>
    <recommendedName>
        <fullName evidence="4">Ribosomal lysine N-methyltransferase 5</fullName>
    </recommendedName>
</protein>
<organism evidence="6 7">
    <name type="scientific">Lodderomyces elongisporus (strain ATCC 11503 / CBS 2605 / JCM 1781 / NBRC 1676 / NRRL YB-4239)</name>
    <name type="common">Yeast</name>
    <name type="synonym">Saccharomyces elongisporus</name>
    <dbReference type="NCBI Taxonomy" id="379508"/>
    <lineage>
        <taxon>Eukaryota</taxon>
        <taxon>Fungi</taxon>
        <taxon>Dikarya</taxon>
        <taxon>Ascomycota</taxon>
        <taxon>Saccharomycotina</taxon>
        <taxon>Pichiomycetes</taxon>
        <taxon>Debaryomycetaceae</taxon>
        <taxon>Candida/Lodderomyces clade</taxon>
        <taxon>Lodderomyces</taxon>
    </lineage>
</organism>
<dbReference type="Proteomes" id="UP000001996">
    <property type="component" value="Unassembled WGS sequence"/>
</dbReference>
<dbReference type="PANTHER" id="PTHR14614:SF109">
    <property type="entry name" value="RIBOSOMAL LYSINE N-METHYLTRANSFERASE 5"/>
    <property type="match status" value="1"/>
</dbReference>
<keyword evidence="7" id="KW-1185">Reference proteome</keyword>
<dbReference type="AlphaFoldDB" id="A5DTR5"/>
<dbReference type="GO" id="GO:0005829">
    <property type="term" value="C:cytosol"/>
    <property type="evidence" value="ECO:0007669"/>
    <property type="project" value="TreeGrafter"/>
</dbReference>
<keyword evidence="5" id="KW-0472">Membrane</keyword>
<name>A5DTR5_LODEL</name>
<dbReference type="STRING" id="379508.A5DTR5"/>
<evidence type="ECO:0000256" key="3">
    <source>
        <dbReference type="ARBA" id="ARBA00038458"/>
    </source>
</evidence>
<accession>A5DTR5</accession>
<dbReference type="eggNOG" id="KOG1018">
    <property type="taxonomic scope" value="Eukaryota"/>
</dbReference>
<dbReference type="InterPro" id="IPR019410">
    <property type="entry name" value="Methyltransf_16"/>
</dbReference>
<dbReference type="OrthoDB" id="2529286at2759"/>
<dbReference type="Pfam" id="PF10294">
    <property type="entry name" value="Methyltransf_16"/>
    <property type="match status" value="1"/>
</dbReference>
<evidence type="ECO:0000256" key="2">
    <source>
        <dbReference type="ARBA" id="ARBA00022691"/>
    </source>
</evidence>
<evidence type="ECO:0000256" key="5">
    <source>
        <dbReference type="SAM" id="Phobius"/>
    </source>
</evidence>
<dbReference type="FunCoup" id="A5DTR5">
    <property type="interactions" value="7"/>
</dbReference>
<keyword evidence="1" id="KW-0489">Methyltransferase</keyword>
<comment type="similarity">
    <text evidence="3">Belongs to the class I-like SAM-binding methyltransferase superfamily. RKM5 family.</text>
</comment>
<dbReference type="KEGG" id="lel:PVL30_000721"/>
<dbReference type="EMBL" id="CH981524">
    <property type="protein sequence ID" value="EDK42573.1"/>
    <property type="molecule type" value="Genomic_DNA"/>
</dbReference>
<evidence type="ECO:0000313" key="6">
    <source>
        <dbReference type="EMBL" id="EDK42573.1"/>
    </source>
</evidence>
<feature type="transmembrane region" description="Helical" evidence="5">
    <location>
        <begin position="28"/>
        <end position="48"/>
    </location>
</feature>
<keyword evidence="5" id="KW-1133">Transmembrane helix</keyword>
<evidence type="ECO:0000313" key="7">
    <source>
        <dbReference type="Proteomes" id="UP000001996"/>
    </source>
</evidence>
<evidence type="ECO:0000256" key="1">
    <source>
        <dbReference type="ARBA" id="ARBA00022603"/>
    </source>
</evidence>
<dbReference type="SUPFAM" id="SSF53335">
    <property type="entry name" value="S-adenosyl-L-methionine-dependent methyltransferases"/>
    <property type="match status" value="2"/>
</dbReference>
<gene>
    <name evidence="6" type="ORF">LELG_00751</name>
</gene>
<proteinExistence type="inferred from homology"/>
<evidence type="ECO:0000256" key="4">
    <source>
        <dbReference type="ARBA" id="ARBA00039932"/>
    </source>
</evidence>
<dbReference type="Gene3D" id="3.40.50.150">
    <property type="entry name" value="Vaccinia Virus protein VP39"/>
    <property type="match status" value="1"/>
</dbReference>
<dbReference type="GO" id="GO:0032259">
    <property type="term" value="P:methylation"/>
    <property type="evidence" value="ECO:0007669"/>
    <property type="project" value="UniProtKB-KW"/>
</dbReference>
<dbReference type="InterPro" id="IPR029063">
    <property type="entry name" value="SAM-dependent_MTases_sf"/>
</dbReference>
<reference evidence="6 7" key="1">
    <citation type="journal article" date="2009" name="Nature">
        <title>Evolution of pathogenicity and sexual reproduction in eight Candida genomes.</title>
        <authorList>
            <person name="Butler G."/>
            <person name="Rasmussen M.D."/>
            <person name="Lin M.F."/>
            <person name="Santos M.A."/>
            <person name="Sakthikumar S."/>
            <person name="Munro C.A."/>
            <person name="Rheinbay E."/>
            <person name="Grabherr M."/>
            <person name="Forche A."/>
            <person name="Reedy J.L."/>
            <person name="Agrafioti I."/>
            <person name="Arnaud M.B."/>
            <person name="Bates S."/>
            <person name="Brown A.J."/>
            <person name="Brunke S."/>
            <person name="Costanzo M.C."/>
            <person name="Fitzpatrick D.A."/>
            <person name="de Groot P.W."/>
            <person name="Harris D."/>
            <person name="Hoyer L.L."/>
            <person name="Hube B."/>
            <person name="Klis F.M."/>
            <person name="Kodira C."/>
            <person name="Lennard N."/>
            <person name="Logue M.E."/>
            <person name="Martin R."/>
            <person name="Neiman A.M."/>
            <person name="Nikolaou E."/>
            <person name="Quail M.A."/>
            <person name="Quinn J."/>
            <person name="Santos M.C."/>
            <person name="Schmitzberger F.F."/>
            <person name="Sherlock G."/>
            <person name="Shah P."/>
            <person name="Silverstein K.A."/>
            <person name="Skrzypek M.S."/>
            <person name="Soll D."/>
            <person name="Staggs R."/>
            <person name="Stansfield I."/>
            <person name="Stumpf M.P."/>
            <person name="Sudbery P.E."/>
            <person name="Srikantha T."/>
            <person name="Zeng Q."/>
            <person name="Berman J."/>
            <person name="Berriman M."/>
            <person name="Heitman J."/>
            <person name="Gow N.A."/>
            <person name="Lorenz M.C."/>
            <person name="Birren B.W."/>
            <person name="Kellis M."/>
            <person name="Cuomo C.A."/>
        </authorList>
    </citation>
    <scope>NUCLEOTIDE SEQUENCE [LARGE SCALE GENOMIC DNA]</scope>
    <source>
        <strain evidence="7">ATCC 11503 / BCRC 21390 / CBS 2605 / JCM 1781 / NBRC 1676 / NRRL YB-4239</strain>
    </source>
</reference>